<evidence type="ECO:0000313" key="7">
    <source>
        <dbReference type="Proteomes" id="UP000197596"/>
    </source>
</evidence>
<dbReference type="Proteomes" id="UP000197596">
    <property type="component" value="Unassembled WGS sequence"/>
</dbReference>
<evidence type="ECO:0000256" key="3">
    <source>
        <dbReference type="ARBA" id="ARBA00022729"/>
    </source>
</evidence>
<dbReference type="SMART" id="SM00062">
    <property type="entry name" value="PBPb"/>
    <property type="match status" value="1"/>
</dbReference>
<keyword evidence="2" id="KW-0813">Transport</keyword>
<evidence type="ECO:0000313" key="6">
    <source>
        <dbReference type="EMBL" id="OWY28186.1"/>
    </source>
</evidence>
<feature type="chain" id="PRO_5012490266" evidence="4">
    <location>
        <begin position="26"/>
        <end position="309"/>
    </location>
</feature>
<sequence length="309" mass="33251">MKQLKRGKLALATLLLGVLVGSAHGQDLTGRLKKIKETGVITLGVRDSSIPFSYLTENQTYIGYAVDLCLKAATAVQRELGLSKLDIKMLPVTAVTRIPLIANGTIDLNCDSATNNEERQKTVTFAPTIFVTSSRIMAKKSSSYRKLDDLKGKVVVASSGTSNIKQLATLNGERKLGITILTARDHAEAFLMFETDRAQAIINDDIILASLAATSKSPGDYVLSSEALSVEPLGIIEPLNDPAFKKVVDAAISDVYRSGEINRIYAKWFQAPIPPKGVNLNIPMSAEFKAVVAKPTDSPIAAEYALTGK</sequence>
<dbReference type="Pfam" id="PF00497">
    <property type="entry name" value="SBP_bac_3"/>
    <property type="match status" value="1"/>
</dbReference>
<dbReference type="CDD" id="cd13688">
    <property type="entry name" value="PBP2_GltI_DEBP"/>
    <property type="match status" value="1"/>
</dbReference>
<dbReference type="SUPFAM" id="SSF53850">
    <property type="entry name" value="Periplasmic binding protein-like II"/>
    <property type="match status" value="1"/>
</dbReference>
<evidence type="ECO:0000256" key="4">
    <source>
        <dbReference type="SAM" id="SignalP"/>
    </source>
</evidence>
<dbReference type="PANTHER" id="PTHR30085:SF2">
    <property type="entry name" value="GLUTAMATE_ASPARTATE IMPORT SOLUTE-BINDING PROTEIN"/>
    <property type="match status" value="1"/>
</dbReference>
<feature type="signal peptide" evidence="4">
    <location>
        <begin position="1"/>
        <end position="25"/>
    </location>
</feature>
<keyword evidence="3 4" id="KW-0732">Signal</keyword>
<feature type="domain" description="Solute-binding protein family 3/N-terminal" evidence="5">
    <location>
        <begin position="40"/>
        <end position="272"/>
    </location>
</feature>
<evidence type="ECO:0000256" key="2">
    <source>
        <dbReference type="ARBA" id="ARBA00022448"/>
    </source>
</evidence>
<dbReference type="InterPro" id="IPR001638">
    <property type="entry name" value="Solute-binding_3/MltF_N"/>
</dbReference>
<protein>
    <submittedName>
        <fullName evidence="6">Amino acid ABC transporter substrate-binding protein</fullName>
    </submittedName>
</protein>
<gene>
    <name evidence="6" type="ORF">CEJ42_16350</name>
</gene>
<dbReference type="GO" id="GO:0030288">
    <property type="term" value="C:outer membrane-bounded periplasmic space"/>
    <property type="evidence" value="ECO:0007669"/>
    <property type="project" value="TreeGrafter"/>
</dbReference>
<dbReference type="InterPro" id="IPR051455">
    <property type="entry name" value="Bact_solute-bind_prot3"/>
</dbReference>
<proteinExistence type="inferred from homology"/>
<dbReference type="RefSeq" id="WP_088751813.1">
    <property type="nucleotide sequence ID" value="NZ_NJGU01000008.1"/>
</dbReference>
<dbReference type="PANTHER" id="PTHR30085">
    <property type="entry name" value="AMINO ACID ABC TRANSPORTER PERMEASE"/>
    <property type="match status" value="1"/>
</dbReference>
<evidence type="ECO:0000256" key="1">
    <source>
        <dbReference type="ARBA" id="ARBA00010333"/>
    </source>
</evidence>
<evidence type="ECO:0000259" key="5">
    <source>
        <dbReference type="SMART" id="SM00062"/>
    </source>
</evidence>
<accession>A0A246WPB0</accession>
<name>A0A246WPB0_9BURK</name>
<reference evidence="6 7" key="1">
    <citation type="submission" date="2017-06" db="EMBL/GenBank/DDBJ databases">
        <title>Herbaspirillum phytohormonus sp. nov., isolated from the root nodule of Robinia pseudoacacia in lead-zinc mine.</title>
        <authorList>
            <person name="Fan M."/>
            <person name="Lin Y."/>
        </authorList>
    </citation>
    <scope>NUCLEOTIDE SEQUENCE [LARGE SCALE GENOMIC DNA]</scope>
    <source>
        <strain evidence="6 7">HZ10</strain>
    </source>
</reference>
<dbReference type="EMBL" id="NJGU01000008">
    <property type="protein sequence ID" value="OWY28186.1"/>
    <property type="molecule type" value="Genomic_DNA"/>
</dbReference>
<dbReference type="GO" id="GO:0005576">
    <property type="term" value="C:extracellular region"/>
    <property type="evidence" value="ECO:0007669"/>
    <property type="project" value="TreeGrafter"/>
</dbReference>
<comment type="caution">
    <text evidence="6">The sequence shown here is derived from an EMBL/GenBank/DDBJ whole genome shotgun (WGS) entry which is preliminary data.</text>
</comment>
<dbReference type="GO" id="GO:0006865">
    <property type="term" value="P:amino acid transport"/>
    <property type="evidence" value="ECO:0007669"/>
    <property type="project" value="TreeGrafter"/>
</dbReference>
<organism evidence="6 7">
    <name type="scientific">Herbaspirillum robiniae</name>
    <dbReference type="NCBI Taxonomy" id="2014887"/>
    <lineage>
        <taxon>Bacteria</taxon>
        <taxon>Pseudomonadati</taxon>
        <taxon>Pseudomonadota</taxon>
        <taxon>Betaproteobacteria</taxon>
        <taxon>Burkholderiales</taxon>
        <taxon>Oxalobacteraceae</taxon>
        <taxon>Herbaspirillum</taxon>
    </lineage>
</organism>
<comment type="similarity">
    <text evidence="1">Belongs to the bacterial solute-binding protein 3 family.</text>
</comment>
<dbReference type="Gene3D" id="3.40.190.10">
    <property type="entry name" value="Periplasmic binding protein-like II"/>
    <property type="match status" value="2"/>
</dbReference>
<dbReference type="AlphaFoldDB" id="A0A246WPB0"/>